<dbReference type="STRING" id="1538553.JT25_014360"/>
<dbReference type="AlphaFoldDB" id="A0A126T6F1"/>
<name>A0A126T6F1_9GAMM</name>
<sequence length="65" mass="7202">MNWKAASSAAILCGSIYLTGCSPSVRLEAPDKPIEINMNVKIEHEIRLKVEKDVDELLTSQKGLF</sequence>
<dbReference type="EMBL" id="CP014476">
    <property type="protein sequence ID" value="AMK77646.1"/>
    <property type="molecule type" value="Genomic_DNA"/>
</dbReference>
<proteinExistence type="predicted"/>
<accession>A0A126T6F1</accession>
<dbReference type="Pfam" id="PF13617">
    <property type="entry name" value="Lipoprotein_19"/>
    <property type="match status" value="1"/>
</dbReference>
<reference evidence="1 2" key="1">
    <citation type="journal article" date="2015" name="Environ. Microbiol.">
        <title>Methane oxidation coupled to nitrate reduction under hypoxia by the Gammaproteobacterium Methylomonas denitrificans, sp. nov. type strain FJG1.</title>
        <authorList>
            <person name="Kits K.D."/>
            <person name="Klotz M.G."/>
            <person name="Stein L.Y."/>
        </authorList>
    </citation>
    <scope>NUCLEOTIDE SEQUENCE [LARGE SCALE GENOMIC DNA]</scope>
    <source>
        <strain evidence="1 2">FJG1</strain>
    </source>
</reference>
<dbReference type="OrthoDB" id="9807866at2"/>
<evidence type="ECO:0000313" key="2">
    <source>
        <dbReference type="Proteomes" id="UP000030512"/>
    </source>
</evidence>
<gene>
    <name evidence="1" type="ORF">JT25_014360</name>
</gene>
<evidence type="ECO:0000313" key="1">
    <source>
        <dbReference type="EMBL" id="AMK77646.1"/>
    </source>
</evidence>
<organism evidence="1 2">
    <name type="scientific">Methylomonas denitrificans</name>
    <dbReference type="NCBI Taxonomy" id="1538553"/>
    <lineage>
        <taxon>Bacteria</taxon>
        <taxon>Pseudomonadati</taxon>
        <taxon>Pseudomonadota</taxon>
        <taxon>Gammaproteobacteria</taxon>
        <taxon>Methylococcales</taxon>
        <taxon>Methylococcaceae</taxon>
        <taxon>Methylomonas</taxon>
    </lineage>
</organism>
<dbReference type="Proteomes" id="UP000030512">
    <property type="component" value="Chromosome"/>
</dbReference>
<dbReference type="RefSeq" id="WP_036275617.1">
    <property type="nucleotide sequence ID" value="NZ_CP014476.1"/>
</dbReference>
<protein>
    <recommendedName>
        <fullName evidence="3">YnbE-like lipoprotein</fullName>
    </recommendedName>
</protein>
<keyword evidence="2" id="KW-1185">Reference proteome</keyword>
<dbReference type="InterPro" id="IPR025985">
    <property type="entry name" value="YnbE"/>
</dbReference>
<evidence type="ECO:0008006" key="3">
    <source>
        <dbReference type="Google" id="ProtNLM"/>
    </source>
</evidence>
<dbReference type="KEGG" id="mdn:JT25_014360"/>